<evidence type="ECO:0000256" key="8">
    <source>
        <dbReference type="ARBA" id="ARBA00022692"/>
    </source>
</evidence>
<accession>A0A1B1SHN4</accession>
<dbReference type="PRINTS" id="PR01436">
    <property type="entry name" value="NADHDHGNASE2"/>
</dbReference>
<evidence type="ECO:0000256" key="17">
    <source>
        <dbReference type="ARBA" id="ARBA00049551"/>
    </source>
</evidence>
<dbReference type="PANTHER" id="PTHR46552:SF1">
    <property type="entry name" value="NADH-UBIQUINONE OXIDOREDUCTASE CHAIN 2"/>
    <property type="match status" value="1"/>
</dbReference>
<feature type="domain" description="NADH:quinone oxidoreductase/Mrp antiporter transmembrane" evidence="19">
    <location>
        <begin position="25"/>
        <end position="275"/>
    </location>
</feature>
<feature type="transmembrane region" description="Helical" evidence="18">
    <location>
        <begin position="62"/>
        <end position="86"/>
    </location>
</feature>
<sequence>MLMLNPSKFLFIMVLILGTLISISSNSWPATWIGLEINLLAFIPLMSSKDSMMSTEASMSYFIVQAMASSMLLTLTISNLMITFISKEMLNSIIASTLLIKMGAPPFHMWFPSVMEGLSWFNCLVLMTWQKLAPFVILSYLTFNQQIMTFIMIFSVIIGSIGGLNQTSLRKIMAYSSINHIGWMLLALTLSENLWQIYYVIYTIMSSTVILIFHNMSSQHINQISLNWLPTMSKFILLISLLSLGGLPPFLGFLPKWVVIQASVYSEMYFVITSMILITLATLFYYLRLAMTSFLMTSTQPNWNQKTSSKFMISKYTSVLSVISLTALPLYTVLFYGS</sequence>
<keyword evidence="6" id="KW-0813">Transport</keyword>
<evidence type="ECO:0000256" key="16">
    <source>
        <dbReference type="ARBA" id="ARBA00023136"/>
    </source>
</evidence>
<dbReference type="InterPro" id="IPR001750">
    <property type="entry name" value="ND/Mrp_TM"/>
</dbReference>
<keyword evidence="12 18" id="KW-1133">Transmembrane helix</keyword>
<keyword evidence="13 18" id="KW-0520">NAD</keyword>
<evidence type="ECO:0000256" key="9">
    <source>
        <dbReference type="ARBA" id="ARBA00022792"/>
    </source>
</evidence>
<dbReference type="GO" id="GO:0008137">
    <property type="term" value="F:NADH dehydrogenase (ubiquinone) activity"/>
    <property type="evidence" value="ECO:0007669"/>
    <property type="project" value="UniProtKB-EC"/>
</dbReference>
<keyword evidence="15 18" id="KW-0496">Mitochondrion</keyword>
<evidence type="ECO:0000256" key="10">
    <source>
        <dbReference type="ARBA" id="ARBA00022967"/>
    </source>
</evidence>
<dbReference type="InterPro" id="IPR003917">
    <property type="entry name" value="NADH_UbQ_OxRdtase_chain2"/>
</dbReference>
<dbReference type="EC" id="7.1.1.2" evidence="4 18"/>
<comment type="function">
    <text evidence="18">Core subunit of the mitochondrial membrane respiratory chain NADH dehydrogenase (Complex I) which catalyzes electron transfer from NADH through the respiratory chain, using ubiquinone as an electron acceptor. Essential for the catalytic activity and assembly of complex I.</text>
</comment>
<feature type="transmembrane region" description="Helical" evidence="18">
    <location>
        <begin position="235"/>
        <end position="256"/>
    </location>
</feature>
<evidence type="ECO:0000256" key="6">
    <source>
        <dbReference type="ARBA" id="ARBA00022448"/>
    </source>
</evidence>
<proteinExistence type="inferred from homology"/>
<organism evidence="20">
    <name type="scientific">Loxoblemmus equestris</name>
    <dbReference type="NCBI Taxonomy" id="223239"/>
    <lineage>
        <taxon>Eukaryota</taxon>
        <taxon>Metazoa</taxon>
        <taxon>Ecdysozoa</taxon>
        <taxon>Arthropoda</taxon>
        <taxon>Hexapoda</taxon>
        <taxon>Insecta</taxon>
        <taxon>Pterygota</taxon>
        <taxon>Neoptera</taxon>
        <taxon>Polyneoptera</taxon>
        <taxon>Orthoptera</taxon>
        <taxon>Ensifera</taxon>
        <taxon>Gryllidea</taxon>
        <taxon>Grylloidea</taxon>
        <taxon>Gryllidae</taxon>
        <taxon>Gryllinae</taxon>
        <taxon>Loxoblemmus</taxon>
    </lineage>
</organism>
<dbReference type="InterPro" id="IPR050175">
    <property type="entry name" value="Complex_I_Subunit_2"/>
</dbReference>
<keyword evidence="9 18" id="KW-0999">Mitochondrion inner membrane</keyword>
<name>A0A1B1SHN4_9ORTH</name>
<gene>
    <name evidence="20" type="primary">ND2</name>
</gene>
<comment type="similarity">
    <text evidence="3 18">Belongs to the complex I subunit 2 family.</text>
</comment>
<evidence type="ECO:0000256" key="13">
    <source>
        <dbReference type="ARBA" id="ARBA00023027"/>
    </source>
</evidence>
<keyword evidence="16 18" id="KW-0472">Membrane</keyword>
<evidence type="ECO:0000256" key="7">
    <source>
        <dbReference type="ARBA" id="ARBA00022660"/>
    </source>
</evidence>
<protein>
    <recommendedName>
        <fullName evidence="5 18">NADH-ubiquinone oxidoreductase chain 2</fullName>
        <ecNumber evidence="4 18">7.1.1.2</ecNumber>
    </recommendedName>
</protein>
<evidence type="ECO:0000256" key="4">
    <source>
        <dbReference type="ARBA" id="ARBA00012944"/>
    </source>
</evidence>
<feature type="transmembrane region" description="Helical" evidence="18">
    <location>
        <begin position="316"/>
        <end position="336"/>
    </location>
</feature>
<keyword evidence="8 18" id="KW-0812">Transmembrane</keyword>
<dbReference type="Pfam" id="PF00361">
    <property type="entry name" value="Proton_antipo_M"/>
    <property type="match status" value="1"/>
</dbReference>
<dbReference type="AlphaFoldDB" id="A0A1B1SHN4"/>
<comment type="catalytic activity">
    <reaction evidence="17 18">
        <text>a ubiquinone + NADH + 5 H(+)(in) = a ubiquinol + NAD(+) + 4 H(+)(out)</text>
        <dbReference type="Rhea" id="RHEA:29091"/>
        <dbReference type="Rhea" id="RHEA-COMP:9565"/>
        <dbReference type="Rhea" id="RHEA-COMP:9566"/>
        <dbReference type="ChEBI" id="CHEBI:15378"/>
        <dbReference type="ChEBI" id="CHEBI:16389"/>
        <dbReference type="ChEBI" id="CHEBI:17976"/>
        <dbReference type="ChEBI" id="CHEBI:57540"/>
        <dbReference type="ChEBI" id="CHEBI:57945"/>
        <dbReference type="EC" id="7.1.1.2"/>
    </reaction>
</comment>
<evidence type="ECO:0000256" key="3">
    <source>
        <dbReference type="ARBA" id="ARBA00007012"/>
    </source>
</evidence>
<comment type="function">
    <text evidence="1">Core subunit of the mitochondrial membrane respiratory chain NADH dehydrogenase (Complex I) that is believed to belong to the minimal assembly required for catalysis. Complex I functions in the transfer of electrons from NADH to the respiratory chain. The immediate electron acceptor for the enzyme is believed to be ubiquinone.</text>
</comment>
<evidence type="ECO:0000256" key="2">
    <source>
        <dbReference type="ARBA" id="ARBA00004448"/>
    </source>
</evidence>
<dbReference type="GO" id="GO:0006120">
    <property type="term" value="P:mitochondrial electron transport, NADH to ubiquinone"/>
    <property type="evidence" value="ECO:0007669"/>
    <property type="project" value="InterPro"/>
</dbReference>
<evidence type="ECO:0000256" key="14">
    <source>
        <dbReference type="ARBA" id="ARBA00023075"/>
    </source>
</evidence>
<evidence type="ECO:0000259" key="19">
    <source>
        <dbReference type="Pfam" id="PF00361"/>
    </source>
</evidence>
<dbReference type="PANTHER" id="PTHR46552">
    <property type="entry name" value="NADH-UBIQUINONE OXIDOREDUCTASE CHAIN 2"/>
    <property type="match status" value="1"/>
</dbReference>
<dbReference type="EMBL" id="KU562919">
    <property type="protein sequence ID" value="ANU83255.1"/>
    <property type="molecule type" value="Genomic_DNA"/>
</dbReference>
<evidence type="ECO:0000256" key="12">
    <source>
        <dbReference type="ARBA" id="ARBA00022989"/>
    </source>
</evidence>
<evidence type="ECO:0000256" key="1">
    <source>
        <dbReference type="ARBA" id="ARBA00003257"/>
    </source>
</evidence>
<keyword evidence="10 18" id="KW-1278">Translocase</keyword>
<comment type="subcellular location">
    <subcellularLocation>
        <location evidence="2 18">Mitochondrion inner membrane</location>
        <topology evidence="2 18">Multi-pass membrane protein</topology>
    </subcellularLocation>
</comment>
<keyword evidence="14 18" id="KW-0830">Ubiquinone</keyword>
<evidence type="ECO:0000256" key="11">
    <source>
        <dbReference type="ARBA" id="ARBA00022982"/>
    </source>
</evidence>
<feature type="transmembrane region" description="Helical" evidence="18">
    <location>
        <begin position="268"/>
        <end position="287"/>
    </location>
</feature>
<keyword evidence="11 18" id="KW-0249">Electron transport</keyword>
<feature type="transmembrane region" description="Helical" evidence="18">
    <location>
        <begin position="196"/>
        <end position="214"/>
    </location>
</feature>
<dbReference type="GO" id="GO:0005743">
    <property type="term" value="C:mitochondrial inner membrane"/>
    <property type="evidence" value="ECO:0007669"/>
    <property type="project" value="UniProtKB-SubCell"/>
</dbReference>
<feature type="transmembrane region" description="Helical" evidence="18">
    <location>
        <begin position="172"/>
        <end position="190"/>
    </location>
</feature>
<evidence type="ECO:0000256" key="5">
    <source>
        <dbReference type="ARBA" id="ARBA00021008"/>
    </source>
</evidence>
<reference evidence="20" key="1">
    <citation type="journal article" date="2016" name="Zootaxa">
        <title>Complete mitochondrial genomes of three crickets (Orthoptera: Gryllidae) and comparative analyses within Ensifera mitogenomes.</title>
        <authorList>
            <person name="Yang J."/>
            <person name="Ren Q."/>
            <person name="Huang Y."/>
        </authorList>
    </citation>
    <scope>NUCLEOTIDE SEQUENCE</scope>
</reference>
<evidence type="ECO:0000313" key="20">
    <source>
        <dbReference type="EMBL" id="ANU83255.1"/>
    </source>
</evidence>
<evidence type="ECO:0000256" key="18">
    <source>
        <dbReference type="RuleBase" id="RU003403"/>
    </source>
</evidence>
<geneLocation type="mitochondrion" evidence="20"/>
<feature type="transmembrane region" description="Helical" evidence="18">
    <location>
        <begin position="147"/>
        <end position="165"/>
    </location>
</feature>
<keyword evidence="7 18" id="KW-0679">Respiratory chain</keyword>
<evidence type="ECO:0000256" key="15">
    <source>
        <dbReference type="ARBA" id="ARBA00023128"/>
    </source>
</evidence>